<sequence>MSTLFITTNYLSNPKICQRAQRKFTFNLPSAAISYAKILQKSAKKVYFQFAECSYILCKDIANLKKEKYFCILNDLYTIQTIAH</sequence>
<dbReference type="AlphaFoldDB" id="A0A096AS52"/>
<evidence type="ECO:0000313" key="2">
    <source>
        <dbReference type="Proteomes" id="UP000029538"/>
    </source>
</evidence>
<comment type="caution">
    <text evidence="1">The sequence shown here is derived from an EMBL/GenBank/DDBJ whole genome shotgun (WGS) entry which is preliminary data.</text>
</comment>
<dbReference type="Proteomes" id="UP000029538">
    <property type="component" value="Unassembled WGS sequence"/>
</dbReference>
<evidence type="ECO:0000313" key="1">
    <source>
        <dbReference type="EMBL" id="KGF49580.1"/>
    </source>
</evidence>
<name>A0A096AS52_9BACT</name>
<gene>
    <name evidence="1" type="ORF">HMPREF0654_04790</name>
</gene>
<proteinExistence type="predicted"/>
<organism evidence="1 2">
    <name type="scientific">Prevotella disiens DNF00882</name>
    <dbReference type="NCBI Taxonomy" id="1401075"/>
    <lineage>
        <taxon>Bacteria</taxon>
        <taxon>Pseudomonadati</taxon>
        <taxon>Bacteroidota</taxon>
        <taxon>Bacteroidia</taxon>
        <taxon>Bacteroidales</taxon>
        <taxon>Prevotellaceae</taxon>
        <taxon>Prevotella</taxon>
    </lineage>
</organism>
<dbReference type="EMBL" id="JRNR01000036">
    <property type="protein sequence ID" value="KGF49580.1"/>
    <property type="molecule type" value="Genomic_DNA"/>
</dbReference>
<protein>
    <submittedName>
        <fullName evidence="1">Uncharacterized protein</fullName>
    </submittedName>
</protein>
<accession>A0A096AS52</accession>
<reference evidence="1 2" key="1">
    <citation type="submission" date="2014-07" db="EMBL/GenBank/DDBJ databases">
        <authorList>
            <person name="McCorrison J."/>
            <person name="Sanka R."/>
            <person name="Torralba M."/>
            <person name="Gillis M."/>
            <person name="Haft D.H."/>
            <person name="Methe B."/>
            <person name="Sutton G."/>
            <person name="Nelson K.E."/>
        </authorList>
    </citation>
    <scope>NUCLEOTIDE SEQUENCE [LARGE SCALE GENOMIC DNA]</scope>
    <source>
        <strain evidence="1 2">DNF00882</strain>
    </source>
</reference>